<protein>
    <submittedName>
        <fullName evidence="1">Uncharacterized protein</fullName>
    </submittedName>
</protein>
<keyword evidence="2" id="KW-1185">Reference proteome</keyword>
<dbReference type="EMBL" id="FXTN01000007">
    <property type="protein sequence ID" value="SMO79578.1"/>
    <property type="molecule type" value="Genomic_DNA"/>
</dbReference>
<dbReference type="OrthoDB" id="6886737at2"/>
<evidence type="ECO:0000313" key="1">
    <source>
        <dbReference type="EMBL" id="SMO79578.1"/>
    </source>
</evidence>
<name>A0A521E6K4_9SPHI</name>
<dbReference type="AlphaFoldDB" id="A0A521E6K4"/>
<dbReference type="Proteomes" id="UP000320300">
    <property type="component" value="Unassembled WGS sequence"/>
</dbReference>
<evidence type="ECO:0000313" key="2">
    <source>
        <dbReference type="Proteomes" id="UP000320300"/>
    </source>
</evidence>
<dbReference type="RefSeq" id="WP_142528954.1">
    <property type="nucleotide sequence ID" value="NZ_CBCSJO010000007.1"/>
</dbReference>
<proteinExistence type="predicted"/>
<organism evidence="1 2">
    <name type="scientific">Pedobacter westerhofensis</name>
    <dbReference type="NCBI Taxonomy" id="425512"/>
    <lineage>
        <taxon>Bacteria</taxon>
        <taxon>Pseudomonadati</taxon>
        <taxon>Bacteroidota</taxon>
        <taxon>Sphingobacteriia</taxon>
        <taxon>Sphingobacteriales</taxon>
        <taxon>Sphingobacteriaceae</taxon>
        <taxon>Pedobacter</taxon>
    </lineage>
</organism>
<reference evidence="1 2" key="1">
    <citation type="submission" date="2017-05" db="EMBL/GenBank/DDBJ databases">
        <authorList>
            <person name="Varghese N."/>
            <person name="Submissions S."/>
        </authorList>
    </citation>
    <scope>NUCLEOTIDE SEQUENCE [LARGE SCALE GENOMIC DNA]</scope>
    <source>
        <strain evidence="1 2">DSM 19036</strain>
    </source>
</reference>
<accession>A0A521E6K4</accession>
<gene>
    <name evidence="1" type="ORF">SAMN06265348_107121</name>
</gene>
<sequence length="143" mass="16753">MKRRSFLALAGIGAGLCVIPPSLYFIAPGTKEYALEQIRKELYYLKIVPGSIESYIDDYFKATGNDMVSRLKWKTTFYLRLNYEHSDRLRDLIKYFLLSTDFFINKTDERRPVKYLGLYSPYHSPIPNPYSYLIYPASEIKNP</sequence>